<feature type="compositionally biased region" description="Low complexity" evidence="1">
    <location>
        <begin position="530"/>
        <end position="542"/>
    </location>
</feature>
<feature type="region of interest" description="Disordered" evidence="1">
    <location>
        <begin position="106"/>
        <end position="358"/>
    </location>
</feature>
<evidence type="ECO:0000256" key="1">
    <source>
        <dbReference type="SAM" id="MobiDB-lite"/>
    </source>
</evidence>
<feature type="compositionally biased region" description="Basic and acidic residues" evidence="1">
    <location>
        <begin position="450"/>
        <end position="461"/>
    </location>
</feature>
<comment type="caution">
    <text evidence="2">The sequence shown here is derived from an EMBL/GenBank/DDBJ whole genome shotgun (WGS) entry which is preliminary data.</text>
</comment>
<keyword evidence="3" id="KW-1185">Reference proteome</keyword>
<evidence type="ECO:0000313" key="2">
    <source>
        <dbReference type="EMBL" id="KAK3946298.1"/>
    </source>
</evidence>
<feature type="compositionally biased region" description="Basic and acidic residues" evidence="1">
    <location>
        <begin position="135"/>
        <end position="185"/>
    </location>
</feature>
<feature type="compositionally biased region" description="Polar residues" evidence="1">
    <location>
        <begin position="269"/>
        <end position="278"/>
    </location>
</feature>
<accession>A0AAN6NLL5</accession>
<protein>
    <submittedName>
        <fullName evidence="2">Uncharacterized protein</fullName>
    </submittedName>
</protein>
<evidence type="ECO:0000313" key="3">
    <source>
        <dbReference type="Proteomes" id="UP001303473"/>
    </source>
</evidence>
<feature type="compositionally biased region" description="Basic and acidic residues" evidence="1">
    <location>
        <begin position="313"/>
        <end position="333"/>
    </location>
</feature>
<gene>
    <name evidence="2" type="ORF">QBC46DRAFT_3773</name>
</gene>
<sequence>MNGTMDGAAKSADKVAKRMLPESPHHLSLSLTRRYPAPSGFWFTGLSGPLQYITYLSDADRGVLLTRPSYEICICDEPEPAPLQTAARVLAKGDVVKKKLSIKDYQNRKKSVSPTDNDPPLKMDAKPNGGTQPKVTKENGVRDEVKAREKPEARQDARQDLRPDKPRQELNGDRARNSERRKEPEAAVATGDSRKRNAGPDDSLPPLKRPKVEVGTPKPDHSRPSKPETPKTRDRTNEKVARKEAKGDSLHPTLNGLPSSKADRERDNTASPRSTIQVNGMRPRSDSGTSTPRKGDGLAKTSVPELLSPLHPSFERELDEHDKLKKKPADKAPVKSPSLAKKHKTTKGSLIPALLSPTLPPIVEAELARLLNESSQSSSQASDSPKSARKTKPVAEPVVKEEDENPRRLVKELVKKEDEQARRPSKLITLKFRKAYAKRAKDLLSLPSKSAKDALKKERSISVEGTPPPGARKRPRDAGEAVSEGTHVAAAKRPRMPATDALAVKPPHPSTPLKHVSTVMSRVASSQSQGNTPGNTTGLTPGASAERPPTRSESTEPISKARTTAESQSYKERHEEYRVLGGTLKHTRDDIHRDRGANITPAEEKRCTALHFEMVLAYMLSFHALNAARMLDRKMGEVIAWTTLIPHLQELKKRVQSNRALKALAFQMHAVCLEQMTLAFTTLDPTLAAKDFNNWRQMDRLRGPTWAEAVTLCDGVDDRRMKTLIGPWTKIDDAVASVLNIMCRWAERDGVQWRPTLMRNEREKVNGAKS</sequence>
<dbReference type="Proteomes" id="UP001303473">
    <property type="component" value="Unassembled WGS sequence"/>
</dbReference>
<reference evidence="3" key="1">
    <citation type="journal article" date="2023" name="Mol. Phylogenet. Evol.">
        <title>Genome-scale phylogeny and comparative genomics of the fungal order Sordariales.</title>
        <authorList>
            <person name="Hensen N."/>
            <person name="Bonometti L."/>
            <person name="Westerberg I."/>
            <person name="Brannstrom I.O."/>
            <person name="Guillou S."/>
            <person name="Cros-Aarteil S."/>
            <person name="Calhoun S."/>
            <person name="Haridas S."/>
            <person name="Kuo A."/>
            <person name="Mondo S."/>
            <person name="Pangilinan J."/>
            <person name="Riley R."/>
            <person name="LaButti K."/>
            <person name="Andreopoulos B."/>
            <person name="Lipzen A."/>
            <person name="Chen C."/>
            <person name="Yan M."/>
            <person name="Daum C."/>
            <person name="Ng V."/>
            <person name="Clum A."/>
            <person name="Steindorff A."/>
            <person name="Ohm R.A."/>
            <person name="Martin F."/>
            <person name="Silar P."/>
            <person name="Natvig D.O."/>
            <person name="Lalanne C."/>
            <person name="Gautier V."/>
            <person name="Ament-Velasquez S.L."/>
            <person name="Kruys A."/>
            <person name="Hutchinson M.I."/>
            <person name="Powell A.J."/>
            <person name="Barry K."/>
            <person name="Miller A.N."/>
            <person name="Grigoriev I.V."/>
            <person name="Debuchy R."/>
            <person name="Gladieux P."/>
            <person name="Hiltunen Thoren M."/>
            <person name="Johannesson H."/>
        </authorList>
    </citation>
    <scope>NUCLEOTIDE SEQUENCE [LARGE SCALE GENOMIC DNA]</scope>
    <source>
        <strain evidence="3">CBS 340.73</strain>
    </source>
</reference>
<feature type="compositionally biased region" description="Polar residues" evidence="1">
    <location>
        <begin position="518"/>
        <end position="529"/>
    </location>
</feature>
<feature type="compositionally biased region" description="Basic and acidic residues" evidence="1">
    <location>
        <begin position="218"/>
        <end position="249"/>
    </location>
</feature>
<name>A0AAN6NLL5_9PEZI</name>
<proteinExistence type="predicted"/>
<feature type="region of interest" description="Disordered" evidence="1">
    <location>
        <begin position="441"/>
        <end position="573"/>
    </location>
</feature>
<dbReference type="AlphaFoldDB" id="A0AAN6NLL5"/>
<feature type="region of interest" description="Disordered" evidence="1">
    <location>
        <begin position="370"/>
        <end position="406"/>
    </location>
</feature>
<organism evidence="2 3">
    <name type="scientific">Diplogelasinospora grovesii</name>
    <dbReference type="NCBI Taxonomy" id="303347"/>
    <lineage>
        <taxon>Eukaryota</taxon>
        <taxon>Fungi</taxon>
        <taxon>Dikarya</taxon>
        <taxon>Ascomycota</taxon>
        <taxon>Pezizomycotina</taxon>
        <taxon>Sordariomycetes</taxon>
        <taxon>Sordariomycetidae</taxon>
        <taxon>Sordariales</taxon>
        <taxon>Diplogelasinosporaceae</taxon>
        <taxon>Diplogelasinospora</taxon>
    </lineage>
</organism>
<dbReference type="EMBL" id="MU853752">
    <property type="protein sequence ID" value="KAK3946298.1"/>
    <property type="molecule type" value="Genomic_DNA"/>
</dbReference>
<feature type="compositionally biased region" description="Polar residues" evidence="1">
    <location>
        <begin position="555"/>
        <end position="568"/>
    </location>
</feature>
<feature type="compositionally biased region" description="Low complexity" evidence="1">
    <location>
        <begin position="374"/>
        <end position="385"/>
    </location>
</feature>